<proteinExistence type="predicted"/>
<dbReference type="SUPFAM" id="SSF56059">
    <property type="entry name" value="Glutathione synthetase ATP-binding domain-like"/>
    <property type="match status" value="1"/>
</dbReference>
<dbReference type="Pfam" id="PF01546">
    <property type="entry name" value="Peptidase_M20"/>
    <property type="match status" value="1"/>
</dbReference>
<dbReference type="Pfam" id="PF07687">
    <property type="entry name" value="M20_dimer"/>
    <property type="match status" value="1"/>
</dbReference>
<dbReference type="InterPro" id="IPR011761">
    <property type="entry name" value="ATP-grasp"/>
</dbReference>
<keyword evidence="1" id="KW-0067">ATP-binding</keyword>
<dbReference type="Gene3D" id="3.40.630.10">
    <property type="entry name" value="Zn peptidases"/>
    <property type="match status" value="1"/>
</dbReference>
<dbReference type="InterPro" id="IPR017439">
    <property type="entry name" value="Amidohydrolase"/>
</dbReference>
<dbReference type="NCBIfam" id="TIGR01891">
    <property type="entry name" value="amidohydrolases"/>
    <property type="match status" value="1"/>
</dbReference>
<dbReference type="InterPro" id="IPR036264">
    <property type="entry name" value="Bact_exopeptidase_dim_dom"/>
</dbReference>
<keyword evidence="1" id="KW-0547">Nucleotide-binding</keyword>
<sequence length="795" mass="89313">MSFETHIEQFIDAKQSEFIDISHKIHERPELGNQEVFASGLLMQELKKYSFEIEQDIAGHPTGFIAQYHSRKPGPTIGFLAEYDALPGLGHACGHNIIGTTSVLAGIALKQVIDKVGGQVVVLGCPAEEGGENGSAKASYVKEGIIDELDVALMLHPGNETYKTIHTLAVDVLDIKFYGKSAHASENADEAINALDAMISYFNGVAQLRQQIKKGERVHGVILNGGEAANIIPDFTHARFYTRATTRKDLDVLTHRVGQIAQGAALQTGCDYSFKPIQNGVNEFILTPKLDELFAHYARQKGEEVSEDDFGYGSPDTGNVSHIVPTLHAHIKIGPSNLVGHTYKFKEAAASDHGDSALIKGADILARMGLDLIQNNELLREIKEQHVRKVKQASLKELRKHSEQPKVTLSDLYDESIVYTSRPSYVSNPWLEPDEHQSNFLTGRELLIANKMPVIVHEASVTDKLKQLFNEVGKEVPSNVYKFHNQASYEHLLRSLTKEDNKKIYFQYVHSEDIVPKEDYALDKDTFVALNNKARIPEWTNGKYLPKREVVAVEDFEEAVKKWDLPIVLKPGDDLPTAGGYGVMICYNQEDLEKAIERVHQALDETETMIIEQKVDDIANYCVQFAYSDQIGLKYLGTAEQITDDYGFYNGNQSVPVEEVPQAVIEAGREIMENGIKEGFYGVGGFDLLYDKYGHVYAIDLNFRQNGSTSMLLLDDELSGDFHKFYSYFSRGDNTKFYRTIMKYVRQGKIYPLSYYDGDWYGKDKVNSRFACIWHGSSREEIELNEKAFLKELGD</sequence>
<accession>A0ABN0P9N8</accession>
<dbReference type="InterPro" id="IPR002933">
    <property type="entry name" value="Peptidase_M20"/>
</dbReference>
<dbReference type="EMBL" id="AXDY01000019">
    <property type="protein sequence ID" value="ERS92188.1"/>
    <property type="molecule type" value="Genomic_DNA"/>
</dbReference>
<dbReference type="Gene3D" id="3.30.1490.20">
    <property type="entry name" value="ATP-grasp fold, A domain"/>
    <property type="match status" value="1"/>
</dbReference>
<dbReference type="CDD" id="cd05672">
    <property type="entry name" value="M20_ACY1L2-like"/>
    <property type="match status" value="1"/>
</dbReference>
<name>A0ABN0P9N8_STASI</name>
<dbReference type="InterPro" id="IPR013815">
    <property type="entry name" value="ATP_grasp_subdomain_1"/>
</dbReference>
<keyword evidence="4" id="KW-1185">Reference proteome</keyword>
<dbReference type="SUPFAM" id="SSF55031">
    <property type="entry name" value="Bacterial exopeptidase dimerisation domain"/>
    <property type="match status" value="1"/>
</dbReference>
<gene>
    <name evidence="3" type="ORF">SSIM_13410</name>
</gene>
<dbReference type="PROSITE" id="PS50975">
    <property type="entry name" value="ATP_GRASP"/>
    <property type="match status" value="1"/>
</dbReference>
<comment type="caution">
    <text evidence="3">The sequence shown here is derived from an EMBL/GenBank/DDBJ whole genome shotgun (WGS) entry which is preliminary data.</text>
</comment>
<reference evidence="3 4" key="1">
    <citation type="journal article" date="2013" name="Genome Announc.">
        <title>Draft Genome Sequence of Staphylococcus simulans UMC-CNS-990, Isolated from a Case of Chronic Bovine Mastitis.</title>
        <authorList>
            <person name="Calcutt M.J."/>
            <person name="Foecking M.F."/>
            <person name="Hsieh H.Y."/>
            <person name="Perry J."/>
            <person name="Stewart G.C."/>
            <person name="Middleton J.R."/>
        </authorList>
    </citation>
    <scope>NUCLEOTIDE SEQUENCE [LARGE SCALE GENOMIC DNA]</scope>
    <source>
        <strain evidence="3 4">UMC-CNS-990</strain>
    </source>
</reference>
<feature type="domain" description="ATP-grasp" evidence="2">
    <location>
        <begin position="537"/>
        <end position="731"/>
    </location>
</feature>
<organism evidence="3 4">
    <name type="scientific">Staphylococcus simulans UMC-CNS-990</name>
    <dbReference type="NCBI Taxonomy" id="1405498"/>
    <lineage>
        <taxon>Bacteria</taxon>
        <taxon>Bacillati</taxon>
        <taxon>Bacillota</taxon>
        <taxon>Bacilli</taxon>
        <taxon>Bacillales</taxon>
        <taxon>Staphylococcaceae</taxon>
        <taxon>Staphylococcus</taxon>
    </lineage>
</organism>
<dbReference type="PANTHER" id="PTHR30575">
    <property type="entry name" value="PEPTIDASE M20"/>
    <property type="match status" value="1"/>
</dbReference>
<dbReference type="SUPFAM" id="SSF53187">
    <property type="entry name" value="Zn-dependent exopeptidases"/>
    <property type="match status" value="1"/>
</dbReference>
<dbReference type="Proteomes" id="UP000017131">
    <property type="component" value="Unassembled WGS sequence"/>
</dbReference>
<dbReference type="Gene3D" id="3.30.70.360">
    <property type="match status" value="1"/>
</dbReference>
<evidence type="ECO:0000259" key="2">
    <source>
        <dbReference type="PROSITE" id="PS50975"/>
    </source>
</evidence>
<evidence type="ECO:0000313" key="4">
    <source>
        <dbReference type="Proteomes" id="UP000017131"/>
    </source>
</evidence>
<protein>
    <recommendedName>
        <fullName evidence="2">ATP-grasp domain-containing protein</fullName>
    </recommendedName>
</protein>
<dbReference type="InterPro" id="IPR052030">
    <property type="entry name" value="Peptidase_M20/M20A_hydrolases"/>
</dbReference>
<dbReference type="PANTHER" id="PTHR30575:SF0">
    <property type="entry name" value="XAA-ARG DIPEPTIDASE"/>
    <property type="match status" value="1"/>
</dbReference>
<evidence type="ECO:0000256" key="1">
    <source>
        <dbReference type="PROSITE-ProRule" id="PRU00409"/>
    </source>
</evidence>
<dbReference type="InterPro" id="IPR011650">
    <property type="entry name" value="Peptidase_M20_dimer"/>
</dbReference>
<evidence type="ECO:0000313" key="3">
    <source>
        <dbReference type="EMBL" id="ERS92188.1"/>
    </source>
</evidence>